<gene>
    <name evidence="7" type="ORF">NBR_LOCUS1413</name>
</gene>
<dbReference type="AlphaFoldDB" id="A0A0N4XFW0"/>
<accession>A0A0N4XFW0</accession>
<evidence type="ECO:0000313" key="8">
    <source>
        <dbReference type="Proteomes" id="UP000271162"/>
    </source>
</evidence>
<feature type="transmembrane region" description="Helical" evidence="5">
    <location>
        <begin position="74"/>
        <end position="99"/>
    </location>
</feature>
<organism evidence="9">
    <name type="scientific">Nippostrongylus brasiliensis</name>
    <name type="common">Rat hookworm</name>
    <dbReference type="NCBI Taxonomy" id="27835"/>
    <lineage>
        <taxon>Eukaryota</taxon>
        <taxon>Metazoa</taxon>
        <taxon>Ecdysozoa</taxon>
        <taxon>Nematoda</taxon>
        <taxon>Chromadorea</taxon>
        <taxon>Rhabditida</taxon>
        <taxon>Rhabditina</taxon>
        <taxon>Rhabditomorpha</taxon>
        <taxon>Strongyloidea</taxon>
        <taxon>Heligmosomidae</taxon>
        <taxon>Nippostrongylus</taxon>
    </lineage>
</organism>
<keyword evidence="3 5" id="KW-1133">Transmembrane helix</keyword>
<dbReference type="InterPro" id="IPR017452">
    <property type="entry name" value="GPCR_Rhodpsn_7TM"/>
</dbReference>
<reference evidence="7 8" key="2">
    <citation type="submission" date="2018-11" db="EMBL/GenBank/DDBJ databases">
        <authorList>
            <consortium name="Pathogen Informatics"/>
        </authorList>
    </citation>
    <scope>NUCLEOTIDE SEQUENCE [LARGE SCALE GENOMIC DNA]</scope>
</reference>
<keyword evidence="2 5" id="KW-0812">Transmembrane</keyword>
<protein>
    <submittedName>
        <fullName evidence="9">G_PROTEIN_RECEP_F1_2 domain-containing protein</fullName>
    </submittedName>
</protein>
<dbReference type="EMBL" id="UYSL01001098">
    <property type="protein sequence ID" value="VDL64842.1"/>
    <property type="molecule type" value="Genomic_DNA"/>
</dbReference>
<evidence type="ECO:0000256" key="5">
    <source>
        <dbReference type="SAM" id="Phobius"/>
    </source>
</evidence>
<comment type="subcellular location">
    <subcellularLocation>
        <location evidence="1">Membrane</location>
    </subcellularLocation>
</comment>
<dbReference type="WBParaSite" id="NBR_0000141201-mRNA-1">
    <property type="protein sequence ID" value="NBR_0000141201-mRNA-1"/>
    <property type="gene ID" value="NBR_0000141201"/>
</dbReference>
<feature type="transmembrane region" description="Helical" evidence="5">
    <location>
        <begin position="159"/>
        <end position="176"/>
    </location>
</feature>
<feature type="domain" description="G-protein coupled receptors family 1 profile" evidence="6">
    <location>
        <begin position="53"/>
        <end position="180"/>
    </location>
</feature>
<evidence type="ECO:0000313" key="7">
    <source>
        <dbReference type="EMBL" id="VDL64842.1"/>
    </source>
</evidence>
<dbReference type="InterPro" id="IPR000276">
    <property type="entry name" value="GPCR_Rhodpsn"/>
</dbReference>
<proteinExistence type="predicted"/>
<sequence>MENTTELLLSSSMATEVAGNDDMCSRIDDFFLEPRFWLAVVFGITISIISIIFNSFVFVVFVTSKQHRTSYNVYLLLLALFDVFMGVSYIAVLSIKVLINWTASYLLKWMWVSYMVPMLTVSHIAITASTYLVTCAAIERYCITVNSDKVNFLQNHRKAIAFIAVMAGVISKGTILKEVT</sequence>
<evidence type="ECO:0000256" key="3">
    <source>
        <dbReference type="ARBA" id="ARBA00022989"/>
    </source>
</evidence>
<evidence type="ECO:0000256" key="4">
    <source>
        <dbReference type="ARBA" id="ARBA00023136"/>
    </source>
</evidence>
<dbReference type="SUPFAM" id="SSF81321">
    <property type="entry name" value="Family A G protein-coupled receptor-like"/>
    <property type="match status" value="1"/>
</dbReference>
<keyword evidence="8" id="KW-1185">Reference proteome</keyword>
<dbReference type="STRING" id="27835.A0A0N4XFW0"/>
<evidence type="ECO:0000313" key="9">
    <source>
        <dbReference type="WBParaSite" id="NBR_0000141201-mRNA-1"/>
    </source>
</evidence>
<evidence type="ECO:0000256" key="1">
    <source>
        <dbReference type="ARBA" id="ARBA00004370"/>
    </source>
</evidence>
<dbReference type="PRINTS" id="PR00237">
    <property type="entry name" value="GPCRRHODOPSN"/>
</dbReference>
<dbReference type="Gene3D" id="1.20.1070.10">
    <property type="entry name" value="Rhodopsin 7-helix transmembrane proteins"/>
    <property type="match status" value="1"/>
</dbReference>
<dbReference type="PANTHER" id="PTHR46709">
    <property type="entry name" value="PROTEIN CBG23488-RELATED"/>
    <property type="match status" value="1"/>
</dbReference>
<dbReference type="GO" id="GO:0016020">
    <property type="term" value="C:membrane"/>
    <property type="evidence" value="ECO:0007669"/>
    <property type="project" value="UniProtKB-SubCell"/>
</dbReference>
<dbReference type="GO" id="GO:0004930">
    <property type="term" value="F:G protein-coupled receptor activity"/>
    <property type="evidence" value="ECO:0007669"/>
    <property type="project" value="InterPro"/>
</dbReference>
<keyword evidence="4 5" id="KW-0472">Membrane</keyword>
<feature type="transmembrane region" description="Helical" evidence="5">
    <location>
        <begin position="36"/>
        <end position="62"/>
    </location>
</feature>
<dbReference type="PROSITE" id="PS50262">
    <property type="entry name" value="G_PROTEIN_RECEP_F1_2"/>
    <property type="match status" value="1"/>
</dbReference>
<dbReference type="PANTHER" id="PTHR46709:SF7">
    <property type="entry name" value="G-PROTEIN COUPLED RECEPTORS FAMILY 1 PROFILE DOMAIN-CONTAINING PROTEIN"/>
    <property type="match status" value="1"/>
</dbReference>
<feature type="transmembrane region" description="Helical" evidence="5">
    <location>
        <begin position="111"/>
        <end position="138"/>
    </location>
</feature>
<evidence type="ECO:0000256" key="2">
    <source>
        <dbReference type="ARBA" id="ARBA00022692"/>
    </source>
</evidence>
<reference evidence="9" key="1">
    <citation type="submission" date="2017-02" db="UniProtKB">
        <authorList>
            <consortium name="WormBaseParasite"/>
        </authorList>
    </citation>
    <scope>IDENTIFICATION</scope>
</reference>
<name>A0A0N4XFW0_NIPBR</name>
<dbReference type="OMA" id="TIERCWI"/>
<evidence type="ECO:0000259" key="6">
    <source>
        <dbReference type="PROSITE" id="PS50262"/>
    </source>
</evidence>
<dbReference type="Proteomes" id="UP000271162">
    <property type="component" value="Unassembled WGS sequence"/>
</dbReference>